<dbReference type="InterPro" id="IPR002259">
    <property type="entry name" value="Eqnu_transpt"/>
</dbReference>
<evidence type="ECO:0000313" key="8">
    <source>
        <dbReference type="EMBL" id="KAJ9140987.1"/>
    </source>
</evidence>
<gene>
    <name evidence="8" type="ORF">P3X46_031574</name>
</gene>
<keyword evidence="5 7" id="KW-1133">Transmembrane helix</keyword>
<keyword evidence="4 7" id="KW-0812">Transmembrane</keyword>
<protein>
    <submittedName>
        <fullName evidence="8">Uncharacterized protein</fullName>
    </submittedName>
</protein>
<dbReference type="PANTHER" id="PTHR10332:SF77">
    <property type="entry name" value="EQUILIBRATIVE NUCLEOTIDE TRANSPORTER 8"/>
    <property type="match status" value="1"/>
</dbReference>
<keyword evidence="9" id="KW-1185">Reference proteome</keyword>
<accession>A0ABQ9KMQ2</accession>
<comment type="similarity">
    <text evidence="2">Belongs to the SLC29A/ENT transporter (TC 2.A.57) family.</text>
</comment>
<evidence type="ECO:0000256" key="4">
    <source>
        <dbReference type="ARBA" id="ARBA00022692"/>
    </source>
</evidence>
<dbReference type="Pfam" id="PF01733">
    <property type="entry name" value="Nucleoside_tran"/>
    <property type="match status" value="1"/>
</dbReference>
<reference evidence="8" key="1">
    <citation type="journal article" date="2023" name="Plant Biotechnol. J.">
        <title>Chromosome-level wild Hevea brasiliensis genome provides new tools for genomic-assisted breeding and valuable loci to elevate rubber yield.</title>
        <authorList>
            <person name="Cheng H."/>
            <person name="Song X."/>
            <person name="Hu Y."/>
            <person name="Wu T."/>
            <person name="Yang Q."/>
            <person name="An Z."/>
            <person name="Feng S."/>
            <person name="Deng Z."/>
            <person name="Wu W."/>
            <person name="Zeng X."/>
            <person name="Tu M."/>
            <person name="Wang X."/>
            <person name="Huang H."/>
        </authorList>
    </citation>
    <scope>NUCLEOTIDE SEQUENCE</scope>
    <source>
        <strain evidence="8">MT/VB/25A 57/8</strain>
    </source>
</reference>
<evidence type="ECO:0000313" key="9">
    <source>
        <dbReference type="Proteomes" id="UP001174677"/>
    </source>
</evidence>
<organism evidence="8 9">
    <name type="scientific">Hevea brasiliensis</name>
    <name type="common">Para rubber tree</name>
    <name type="synonym">Siphonia brasiliensis</name>
    <dbReference type="NCBI Taxonomy" id="3981"/>
    <lineage>
        <taxon>Eukaryota</taxon>
        <taxon>Viridiplantae</taxon>
        <taxon>Streptophyta</taxon>
        <taxon>Embryophyta</taxon>
        <taxon>Tracheophyta</taxon>
        <taxon>Spermatophyta</taxon>
        <taxon>Magnoliopsida</taxon>
        <taxon>eudicotyledons</taxon>
        <taxon>Gunneridae</taxon>
        <taxon>Pentapetalae</taxon>
        <taxon>rosids</taxon>
        <taxon>fabids</taxon>
        <taxon>Malpighiales</taxon>
        <taxon>Euphorbiaceae</taxon>
        <taxon>Crotonoideae</taxon>
        <taxon>Micrandreae</taxon>
        <taxon>Hevea</taxon>
    </lineage>
</organism>
<evidence type="ECO:0000256" key="2">
    <source>
        <dbReference type="ARBA" id="ARBA00007965"/>
    </source>
</evidence>
<keyword evidence="3" id="KW-0813">Transport</keyword>
<sequence>MEKMEGEKGLGDQPKPRDSYKIAYVIHFCLPGILLSQPLDGWGNKLTCCRLRMKFSMFVLSSDWVGRPKGAYGLTVASVVVCGLADGLTGRSLIGSAGKLPIKYMQVVCSCLHLEDNHKGTTPTNPQGLRTSAHFYFIVTVITLMCCTLCCNFLYNLPVMEQYFKLLSNDNSWPVFRILIIYVVTLLIFPGFLAESLASKLLQDRYPVLLITVYNVSDFMGKSLTAIYIAKSIKKATRACILWLFLVVVLTFMLGASNGYLTSFIMILAPKSVPVLESESSAIVLIVFLGLELVGG</sequence>
<dbReference type="Proteomes" id="UP001174677">
    <property type="component" value="Chromosome 17"/>
</dbReference>
<keyword evidence="6 7" id="KW-0472">Membrane</keyword>
<feature type="transmembrane region" description="Helical" evidence="7">
    <location>
        <begin position="241"/>
        <end position="261"/>
    </location>
</feature>
<dbReference type="EMBL" id="JARPOI010000017">
    <property type="protein sequence ID" value="KAJ9140987.1"/>
    <property type="molecule type" value="Genomic_DNA"/>
</dbReference>
<evidence type="ECO:0000256" key="6">
    <source>
        <dbReference type="ARBA" id="ARBA00023136"/>
    </source>
</evidence>
<name>A0ABQ9KMQ2_HEVBR</name>
<feature type="transmembrane region" description="Helical" evidence="7">
    <location>
        <begin position="175"/>
        <end position="194"/>
    </location>
</feature>
<proteinExistence type="inferred from homology"/>
<comment type="caution">
    <text evidence="8">The sequence shown here is derived from an EMBL/GenBank/DDBJ whole genome shotgun (WGS) entry which is preliminary data.</text>
</comment>
<feature type="transmembrane region" description="Helical" evidence="7">
    <location>
        <begin position="206"/>
        <end position="229"/>
    </location>
</feature>
<evidence type="ECO:0000256" key="3">
    <source>
        <dbReference type="ARBA" id="ARBA00022448"/>
    </source>
</evidence>
<evidence type="ECO:0000256" key="1">
    <source>
        <dbReference type="ARBA" id="ARBA00004141"/>
    </source>
</evidence>
<feature type="transmembrane region" description="Helical" evidence="7">
    <location>
        <begin position="135"/>
        <end position="155"/>
    </location>
</feature>
<dbReference type="PANTHER" id="PTHR10332">
    <property type="entry name" value="EQUILIBRATIVE NUCLEOSIDE TRANSPORTER"/>
    <property type="match status" value="1"/>
</dbReference>
<evidence type="ECO:0000256" key="7">
    <source>
        <dbReference type="SAM" id="Phobius"/>
    </source>
</evidence>
<evidence type="ECO:0000256" key="5">
    <source>
        <dbReference type="ARBA" id="ARBA00022989"/>
    </source>
</evidence>
<comment type="subcellular location">
    <subcellularLocation>
        <location evidence="1">Membrane</location>
        <topology evidence="1">Multi-pass membrane protein</topology>
    </subcellularLocation>
</comment>